<evidence type="ECO:0000313" key="2">
    <source>
        <dbReference type="EMBL" id="CEM19448.1"/>
    </source>
</evidence>
<reference evidence="2 3" key="1">
    <citation type="submission" date="2014-11" db="EMBL/GenBank/DDBJ databases">
        <authorList>
            <person name="Zhu J."/>
            <person name="Qi W."/>
            <person name="Song R."/>
        </authorList>
    </citation>
    <scope>NUCLEOTIDE SEQUENCE [LARGE SCALE GENOMIC DNA]</scope>
</reference>
<dbReference type="Proteomes" id="UP000041254">
    <property type="component" value="Unassembled WGS sequence"/>
</dbReference>
<keyword evidence="1" id="KW-0479">Metal-binding</keyword>
<dbReference type="VEuPathDB" id="CryptoDB:Vbra_9487"/>
<organism evidence="2 3">
    <name type="scientific">Vitrella brassicaformis (strain CCMP3155)</name>
    <dbReference type="NCBI Taxonomy" id="1169540"/>
    <lineage>
        <taxon>Eukaryota</taxon>
        <taxon>Sar</taxon>
        <taxon>Alveolata</taxon>
        <taxon>Colpodellida</taxon>
        <taxon>Vitrellaceae</taxon>
        <taxon>Vitrella</taxon>
    </lineage>
</organism>
<comment type="cofactor">
    <cofactor evidence="1">
        <name>Mg(2+)</name>
        <dbReference type="ChEBI" id="CHEBI:18420"/>
    </cofactor>
</comment>
<proteinExistence type="inferred from homology"/>
<keyword evidence="1" id="KW-0904">Protein phosphatase</keyword>
<dbReference type="PhylomeDB" id="A0A0G4FWE4"/>
<comment type="cofactor">
    <cofactor evidence="1">
        <name>Mn(2+)</name>
        <dbReference type="ChEBI" id="CHEBI:29035"/>
    </cofactor>
</comment>
<dbReference type="PANTHER" id="PTHR12320:SF1">
    <property type="entry name" value="PROTEIN PHOSPHATASE PTC7 HOMOLOG"/>
    <property type="match status" value="1"/>
</dbReference>
<dbReference type="SUPFAM" id="SSF81606">
    <property type="entry name" value="PP2C-like"/>
    <property type="match status" value="1"/>
</dbReference>
<comment type="catalytic activity">
    <reaction evidence="1">
        <text>O-phospho-L-seryl-[protein] + H2O = L-seryl-[protein] + phosphate</text>
        <dbReference type="Rhea" id="RHEA:20629"/>
        <dbReference type="Rhea" id="RHEA-COMP:9863"/>
        <dbReference type="Rhea" id="RHEA-COMP:11604"/>
        <dbReference type="ChEBI" id="CHEBI:15377"/>
        <dbReference type="ChEBI" id="CHEBI:29999"/>
        <dbReference type="ChEBI" id="CHEBI:43474"/>
        <dbReference type="ChEBI" id="CHEBI:83421"/>
        <dbReference type="EC" id="3.1.3.16"/>
    </reaction>
</comment>
<name>A0A0G4FWE4_VITBC</name>
<keyword evidence="1" id="KW-0464">Manganese</keyword>
<gene>
    <name evidence="2" type="ORF">Vbra_9487</name>
</gene>
<evidence type="ECO:0000313" key="3">
    <source>
        <dbReference type="Proteomes" id="UP000041254"/>
    </source>
</evidence>
<dbReference type="GO" id="GO:0046872">
    <property type="term" value="F:metal ion binding"/>
    <property type="evidence" value="ECO:0007669"/>
    <property type="project" value="UniProtKB-UniRule"/>
</dbReference>
<keyword evidence="1" id="KW-0460">Magnesium</keyword>
<keyword evidence="1" id="KW-0378">Hydrolase</keyword>
<keyword evidence="3" id="KW-1185">Reference proteome</keyword>
<dbReference type="EMBL" id="CDMY01000512">
    <property type="protein sequence ID" value="CEM19448.1"/>
    <property type="molecule type" value="Genomic_DNA"/>
</dbReference>
<dbReference type="GO" id="GO:0004722">
    <property type="term" value="F:protein serine/threonine phosphatase activity"/>
    <property type="evidence" value="ECO:0007669"/>
    <property type="project" value="UniProtKB-EC"/>
</dbReference>
<protein>
    <recommendedName>
        <fullName evidence="1">Protein phosphatase</fullName>
        <ecNumber evidence="1">3.1.3.16</ecNumber>
    </recommendedName>
</protein>
<dbReference type="EC" id="3.1.3.16" evidence="1"/>
<sequence length="326" mass="35470">MSRCEDRSADESNGRHNKARAVMLAPQRQLPSPLYGEVFADLATFGDSVAVLTRPEDGLDEGTIERQLHPMQLPGHWNCPFQLSKLCRKAAGWWARTSDGRQYKVDPLPSRLRSLPANKPPFWTPTRLGRGFWSAGIQSLRVPVEEDDVIIAAASDGVFDNILIEAVVARADEMWCMTAAKLAREIGELAYNTSVDRTAPTPFAREARIHIPNDPDFKDGLGGKKDDITVVVGVVRSPGRETETVCDPYGEAAEDAEREEDLSPPSRTACGVTAGKLARGVDELAYKTSLDCTAATPFAQEAAIHIPDDPDFFDGITVVVAKVGPG</sequence>
<dbReference type="PANTHER" id="PTHR12320">
    <property type="entry name" value="PROTEIN PHOSPHATASE 2C"/>
    <property type="match status" value="1"/>
</dbReference>
<accession>A0A0G4FWE4</accession>
<dbReference type="AlphaFoldDB" id="A0A0G4FWE4"/>
<evidence type="ECO:0000256" key="1">
    <source>
        <dbReference type="RuleBase" id="RU366020"/>
    </source>
</evidence>
<dbReference type="InParanoid" id="A0A0G4FWE4"/>
<comment type="similarity">
    <text evidence="1">Belongs to the PP2C family.</text>
</comment>
<comment type="catalytic activity">
    <reaction evidence="1">
        <text>O-phospho-L-threonyl-[protein] + H2O = L-threonyl-[protein] + phosphate</text>
        <dbReference type="Rhea" id="RHEA:47004"/>
        <dbReference type="Rhea" id="RHEA-COMP:11060"/>
        <dbReference type="Rhea" id="RHEA-COMP:11605"/>
        <dbReference type="ChEBI" id="CHEBI:15377"/>
        <dbReference type="ChEBI" id="CHEBI:30013"/>
        <dbReference type="ChEBI" id="CHEBI:43474"/>
        <dbReference type="ChEBI" id="CHEBI:61977"/>
        <dbReference type="EC" id="3.1.3.16"/>
    </reaction>
</comment>
<dbReference type="InterPro" id="IPR039123">
    <property type="entry name" value="PPTC7"/>
</dbReference>
<dbReference type="InterPro" id="IPR036457">
    <property type="entry name" value="PPM-type-like_dom_sf"/>
</dbReference>
<dbReference type="OrthoDB" id="60843at2759"/>
<dbReference type="STRING" id="1169540.A0A0G4FWE4"/>